<dbReference type="EMBL" id="LAZR01034206">
    <property type="protein sequence ID" value="KKL45956.1"/>
    <property type="molecule type" value="Genomic_DNA"/>
</dbReference>
<organism evidence="1">
    <name type="scientific">marine sediment metagenome</name>
    <dbReference type="NCBI Taxonomy" id="412755"/>
    <lineage>
        <taxon>unclassified sequences</taxon>
        <taxon>metagenomes</taxon>
        <taxon>ecological metagenomes</taxon>
    </lineage>
</organism>
<protein>
    <submittedName>
        <fullName evidence="1">Uncharacterized protein</fullName>
    </submittedName>
</protein>
<dbReference type="AlphaFoldDB" id="A0A0F9CWU3"/>
<evidence type="ECO:0000313" key="1">
    <source>
        <dbReference type="EMBL" id="KKL45956.1"/>
    </source>
</evidence>
<sequence length="67" mass="7958">MKPLVCSWCDKESDSIVGWWRVEGGNLCPNCGKEWKHLEVAAYQKLDRVLKEKFNDKRRENEETQMD</sequence>
<proteinExistence type="predicted"/>
<reference evidence="1" key="1">
    <citation type="journal article" date="2015" name="Nature">
        <title>Complex archaea that bridge the gap between prokaryotes and eukaryotes.</title>
        <authorList>
            <person name="Spang A."/>
            <person name="Saw J.H."/>
            <person name="Jorgensen S.L."/>
            <person name="Zaremba-Niedzwiedzka K."/>
            <person name="Martijn J."/>
            <person name="Lind A.E."/>
            <person name="van Eijk R."/>
            <person name="Schleper C."/>
            <person name="Guy L."/>
            <person name="Ettema T.J."/>
        </authorList>
    </citation>
    <scope>NUCLEOTIDE SEQUENCE</scope>
</reference>
<comment type="caution">
    <text evidence="1">The sequence shown here is derived from an EMBL/GenBank/DDBJ whole genome shotgun (WGS) entry which is preliminary data.</text>
</comment>
<gene>
    <name evidence="1" type="ORF">LCGC14_2350450</name>
</gene>
<accession>A0A0F9CWU3</accession>
<name>A0A0F9CWU3_9ZZZZ</name>